<feature type="chain" id="PRO_5046139963" description="TonB-dependent receptor" evidence="1">
    <location>
        <begin position="19"/>
        <end position="923"/>
    </location>
</feature>
<dbReference type="EMBL" id="BAABHX010000001">
    <property type="protein sequence ID" value="GAA5083776.1"/>
    <property type="molecule type" value="Genomic_DNA"/>
</dbReference>
<feature type="signal peptide" evidence="1">
    <location>
        <begin position="1"/>
        <end position="18"/>
    </location>
</feature>
<evidence type="ECO:0000256" key="1">
    <source>
        <dbReference type="SAM" id="SignalP"/>
    </source>
</evidence>
<keyword evidence="1" id="KW-0732">Signal</keyword>
<dbReference type="Proteomes" id="UP001500353">
    <property type="component" value="Unassembled WGS sequence"/>
</dbReference>
<gene>
    <name evidence="2" type="ORF">GCM10023210_02810</name>
</gene>
<evidence type="ECO:0000313" key="2">
    <source>
        <dbReference type="EMBL" id="GAA5083776.1"/>
    </source>
</evidence>
<keyword evidence="3" id="KW-1185">Reference proteome</keyword>
<dbReference type="SUPFAM" id="SSF56935">
    <property type="entry name" value="Porins"/>
    <property type="match status" value="1"/>
</dbReference>
<evidence type="ECO:0000313" key="3">
    <source>
        <dbReference type="Proteomes" id="UP001500353"/>
    </source>
</evidence>
<organism evidence="2 3">
    <name type="scientific">Chryseobacterium ginsengisoli</name>
    <dbReference type="NCBI Taxonomy" id="363853"/>
    <lineage>
        <taxon>Bacteria</taxon>
        <taxon>Pseudomonadati</taxon>
        <taxon>Bacteroidota</taxon>
        <taxon>Flavobacteriia</taxon>
        <taxon>Flavobacteriales</taxon>
        <taxon>Weeksellaceae</taxon>
        <taxon>Chryseobacterium group</taxon>
        <taxon>Chryseobacterium</taxon>
    </lineage>
</organism>
<evidence type="ECO:0008006" key="4">
    <source>
        <dbReference type="Google" id="ProtNLM"/>
    </source>
</evidence>
<name>A0ABP9LR31_9FLAO</name>
<sequence>MKKIYFILPLFAVNYFFAQDSQLYYSGTFLNEKEKPQNFLKVLNKNSGVYELTDEKGFAIIAAKNYDTLVWNNGKSKAVVYGIKELKDILEAQIDRKRVENVRSSTYDSLVSKDLKDEFSIENSRQRVTKNSYYEISSVRKLKEISKDYFSLKRQSQKFLFLNGGFTTSLDVKSRNSVPQTQNQYVQGRSENGQLIWKSPETNEMFSFGPDISTLQFDNQPYEYDQNGRLIPFTNGNSPAKVYNNELFQTTFGYNNQLRLNAFIKDSDNYDEKIRISLDLGQQKDQMYFIDQYNIINSFKTKLSSKIFNFAFNFGLNYDENKATNSNRTGLFNRAYQNSLLTPVSFSNAQNLFLSNGLQRSYSQFADNPEFLFDQNEKYNYHDRRRQFSFDLSRNWGRFKLNINQSYENDFFWNLDRYKPSTVGFPNGLSNERTQNNKLYSSTISGSYSFGRNYWQHALNFNHILNNSESDINNTLNNKSYFYQRTSQDYIFEYKLNYNSYRDFEFGANLGNSFYISNTSNKNNYWLPKVGAYFTFKDVFNWNNVNLKLLGTYTHLSSEPEITKSYASYGTTLLNAQNNSQYFPIYEVDTFKNLSTIDSKEWKTGFRLILGYKLSVDAEYFSRKIGNDVFPVFENDQLRLKNLADHTYKGFEVNFSYDNVYLGQDFRMSQKASFFKYKDIVDRVNLGYNNLPLAGFKDIYKTLSEGQVLGAVMGNYFERNANGDLIIDEFGYPKKADGLKIIADPTPDFVVKFNHNFTYKMFSLDINWEWKKGGQLWNGTQAVLDYYGRSQVSGDERNIKNYIFQGVNSTGNSNQIPVDFYDPGKDISQNRWSRYGYLGVAEDYIQKADYVRINNISLTAKFDVGRFKRGLGITLYVNNILLWQANQGADPNQNFYDFDNGRGLDFFNLPSYKTFGCMVSFQF</sequence>
<proteinExistence type="predicted"/>
<reference evidence="3" key="1">
    <citation type="journal article" date="2019" name="Int. J. Syst. Evol. Microbiol.">
        <title>The Global Catalogue of Microorganisms (GCM) 10K type strain sequencing project: providing services to taxonomists for standard genome sequencing and annotation.</title>
        <authorList>
            <consortium name="The Broad Institute Genomics Platform"/>
            <consortium name="The Broad Institute Genome Sequencing Center for Infectious Disease"/>
            <person name="Wu L."/>
            <person name="Ma J."/>
        </authorList>
    </citation>
    <scope>NUCLEOTIDE SEQUENCE [LARGE SCALE GENOMIC DNA]</scope>
    <source>
        <strain evidence="3">JCM 18019</strain>
    </source>
</reference>
<protein>
    <recommendedName>
        <fullName evidence="4">TonB-dependent receptor</fullName>
    </recommendedName>
</protein>
<dbReference type="RefSeq" id="WP_345199835.1">
    <property type="nucleotide sequence ID" value="NZ_BAABHX010000001.1"/>
</dbReference>
<comment type="caution">
    <text evidence="2">The sequence shown here is derived from an EMBL/GenBank/DDBJ whole genome shotgun (WGS) entry which is preliminary data.</text>
</comment>
<accession>A0ABP9LR31</accession>